<gene>
    <name evidence="2" type="ORF">MUK42_08330</name>
</gene>
<dbReference type="GO" id="GO:0003677">
    <property type="term" value="F:DNA binding"/>
    <property type="evidence" value="ECO:0007669"/>
    <property type="project" value="InterPro"/>
</dbReference>
<evidence type="ECO:0000313" key="3">
    <source>
        <dbReference type="Proteomes" id="UP001055439"/>
    </source>
</evidence>
<protein>
    <recommendedName>
        <fullName evidence="1">Nuclease associated modular domain-containing protein</fullName>
    </recommendedName>
</protein>
<dbReference type="EMBL" id="CP097502">
    <property type="protein sequence ID" value="URD76704.1"/>
    <property type="molecule type" value="Genomic_DNA"/>
</dbReference>
<organism evidence="2 3">
    <name type="scientific">Musa troglodytarum</name>
    <name type="common">fe'i banana</name>
    <dbReference type="NCBI Taxonomy" id="320322"/>
    <lineage>
        <taxon>Eukaryota</taxon>
        <taxon>Viridiplantae</taxon>
        <taxon>Streptophyta</taxon>
        <taxon>Embryophyta</taxon>
        <taxon>Tracheophyta</taxon>
        <taxon>Spermatophyta</taxon>
        <taxon>Magnoliopsida</taxon>
        <taxon>Liliopsida</taxon>
        <taxon>Zingiberales</taxon>
        <taxon>Musaceae</taxon>
        <taxon>Musa</taxon>
    </lineage>
</organism>
<proteinExistence type="predicted"/>
<dbReference type="PANTHER" id="PTHR34199:SF2">
    <property type="entry name" value="NUMOD3 MOTIF FAMILY PROTEIN, EXPRESSED"/>
    <property type="match status" value="1"/>
</dbReference>
<name>A0A9E7EG55_9LILI</name>
<dbReference type="PANTHER" id="PTHR34199">
    <property type="entry name" value="NUMOD3 MOTIF FAMILY PROTEIN, EXPRESSED"/>
    <property type="match status" value="1"/>
</dbReference>
<dbReference type="InterPro" id="IPR003611">
    <property type="entry name" value="NUMOD3"/>
</dbReference>
<dbReference type="OrthoDB" id="1935413at2759"/>
<keyword evidence="3" id="KW-1185">Reference proteome</keyword>
<sequence length="378" mass="41236">MASAPATSLLLPQAASFLRQLPEPKTIPPRPLLRWNPLFGSKCLLIKSFPFPPFVGVRGPVSCSFGAVEEGEEENEEVKQNPIGGGGGLLSLIIETLDVRKHPVLAAALLGLFLTAASPCAAVLAASSPFPCHSSSSLLASTRLGDCSVLSLVMMGSAAATLLAGFLLDPVNDWKEPKLQVSMPCVPRDLDWIGEITETSSLEGLDSGLTDYFTSQTYFRNQLDASGVSHPKERKLGLKCKVQIFFSRKVKFQGPCLHNKNRQLMKAVATSMPACLVPHECDTKLLDSNLHAQVIQIESTNDETSVIEDREKLRRMRISKANKGNVPWNKGRKHSAETLQRIRQRTKLAMQDPKVMSCENEVNELGTCSKVSSTLTIQ</sequence>
<feature type="domain" description="Nuclease associated modular" evidence="1">
    <location>
        <begin position="316"/>
        <end position="343"/>
    </location>
</feature>
<evidence type="ECO:0000313" key="2">
    <source>
        <dbReference type="EMBL" id="URD76704.1"/>
    </source>
</evidence>
<dbReference type="Pfam" id="PF07460">
    <property type="entry name" value="NUMOD3"/>
    <property type="match status" value="1"/>
</dbReference>
<accession>A0A9E7EG55</accession>
<dbReference type="AlphaFoldDB" id="A0A9E7EG55"/>
<evidence type="ECO:0000259" key="1">
    <source>
        <dbReference type="Pfam" id="PF07460"/>
    </source>
</evidence>
<reference evidence="2" key="1">
    <citation type="submission" date="2022-05" db="EMBL/GenBank/DDBJ databases">
        <title>The Musa troglodytarum L. genome provides insights into the mechanism of non-climacteric behaviour and enrichment of carotenoids.</title>
        <authorList>
            <person name="Wang J."/>
        </authorList>
    </citation>
    <scope>NUCLEOTIDE SEQUENCE</scope>
    <source>
        <tissue evidence="2">Leaf</tissue>
    </source>
</reference>
<dbReference type="Proteomes" id="UP001055439">
    <property type="component" value="Chromosome 1"/>
</dbReference>